<dbReference type="SMART" id="SM00494">
    <property type="entry name" value="ChtBD2"/>
    <property type="match status" value="2"/>
</dbReference>
<feature type="compositionally biased region" description="Low complexity" evidence="11">
    <location>
        <begin position="549"/>
        <end position="569"/>
    </location>
</feature>
<evidence type="ECO:0000259" key="12">
    <source>
        <dbReference type="PROSITE" id="PS50940"/>
    </source>
</evidence>
<dbReference type="Gene3D" id="3.10.50.10">
    <property type="match status" value="1"/>
</dbReference>
<dbReference type="EC" id="3.2.1.14" evidence="3"/>
<dbReference type="PROSITE" id="PS50940">
    <property type="entry name" value="CHIT_BIND_II"/>
    <property type="match status" value="2"/>
</dbReference>
<feature type="region of interest" description="Disordered" evidence="11">
    <location>
        <begin position="636"/>
        <end position="686"/>
    </location>
</feature>
<sequence length="1057" mass="115320">MKGLAIIPAVYGHGRLMDPPGRGSLFRFINTNPLLAPYSSVIEANYNDMGSNCGGVSYQISQGYKCGPCGDPYGASQPRLHEDGGKYGKKIVSGQYSSGSTIITQVQITAHHKGWIKFNLCPLEELGSGQDALEDCLSAHPLETDQGYEWDLPDTHNSNYNNGGYWYDILVKLPDDIQCDRCVLRWRYHAGNSWGCDAPDDCGLGKGYQEEFMNCADIQITPDDSSVTFTPPPITTEEPTTLAEGQKCGSWQEQFPNAILDMSPQTTDKNPTGCTESPNGHLGEKLSYCFLTCPETYEMVFEDPSVPDWKSRTGIQCRGSGLWEADSPFSCQNPCPDTYNLNKKKYVLVKKEWPTGFQLLLRLKPEINLNEWTVVFYFFEPLDKNVEFHTWEAQLTVSANSQIATLTNWPWNTGIAAGESYPILFVVSGASRALLPPYRVFYLPGKHEDMSCLLENNFNFGEFNTTTTSTIAPSTTTTTAGAPVSEDPNFCSGKKDGLYTHPECDKFYQCYNRGSTAIKTCPSGLLFNQVYNVCDWAINVKCPGTETTATSTTATSPATSPGSSTTTSSAGGGGGGTEDPNFCVDKDDSLYPHPDCSKFYQCFAGSTFIKTCSSGLMFNPALSLCDWPQNVDCNSTPTNPPSTTTTLGSSTTSSGSTTSTTVPTSSTTSQSSSTSSSQSTTTTTPNSSDRVLVCYFTNWAQYRTPSSVQQKPQDIPADLCTHLVYSFAKIPEGQNDLAPYEWNDEQLYASMAQLKNQNPTLKMTLAVGGWTHGTATFSAMVSTKANRDEFIANSISYLRQYNFDGLDLDWEYPANRGSPAIDKERFALLCEELRLAFEAEAINTGKERLLLTAAVAAGKSTIDTAYDIPRISAALDYIHLMAYDLHGSWENQAFGHSQFDGHASDPAGDVLSTRYAAQYWMDGGCPASKLVFGLPAYGKSFTLSGSSNTPGSPTSGAGTAGTYTKTAGFLAYYEICDNIANNGWTAVQDTSTSSMYAYSSTQWVGYENEATLAQRCDWIKEHGLAGAMFWDTSLDDMYGDFCGNGPFPLINTVKSCL</sequence>
<evidence type="ECO:0000256" key="8">
    <source>
        <dbReference type="ARBA" id="ARBA00023295"/>
    </source>
</evidence>
<dbReference type="PROSITE" id="PS51910">
    <property type="entry name" value="GH18_2"/>
    <property type="match status" value="1"/>
</dbReference>
<comment type="catalytic activity">
    <reaction evidence="1">
        <text>Random endo-hydrolysis of N-acetyl-beta-D-glucosaminide (1-&gt;4)-beta-linkages in chitin and chitodextrins.</text>
        <dbReference type="EC" id="3.2.1.14"/>
    </reaction>
</comment>
<keyword evidence="15" id="KW-1185">Reference proteome</keyword>
<keyword evidence="9" id="KW-0119">Carbohydrate metabolism</keyword>
<evidence type="ECO:0000256" key="6">
    <source>
        <dbReference type="ARBA" id="ARBA00023024"/>
    </source>
</evidence>
<evidence type="ECO:0000313" key="14">
    <source>
        <dbReference type="EMBL" id="CAG5098407.1"/>
    </source>
</evidence>
<dbReference type="InterPro" id="IPR001579">
    <property type="entry name" value="Glyco_hydro_18_chit_AS"/>
</dbReference>
<dbReference type="InterPro" id="IPR001919">
    <property type="entry name" value="CBD2"/>
</dbReference>
<evidence type="ECO:0000256" key="3">
    <source>
        <dbReference type="ARBA" id="ARBA00012729"/>
    </source>
</evidence>
<evidence type="ECO:0000256" key="9">
    <source>
        <dbReference type="ARBA" id="ARBA00023326"/>
    </source>
</evidence>
<feature type="domain" description="GH18" evidence="13">
    <location>
        <begin position="690"/>
        <end position="1057"/>
    </location>
</feature>
<evidence type="ECO:0000256" key="4">
    <source>
        <dbReference type="ARBA" id="ARBA00022669"/>
    </source>
</evidence>
<keyword evidence="7" id="KW-1015">Disulfide bond</keyword>
<dbReference type="Pfam" id="PF00704">
    <property type="entry name" value="Glyco_hydro_18"/>
    <property type="match status" value="1"/>
</dbReference>
<dbReference type="SUPFAM" id="SSF54556">
    <property type="entry name" value="Chitinase insertion domain"/>
    <property type="match status" value="1"/>
</dbReference>
<evidence type="ECO:0000256" key="2">
    <source>
        <dbReference type="ARBA" id="ARBA00009121"/>
    </source>
</evidence>
<evidence type="ECO:0000259" key="13">
    <source>
        <dbReference type="PROSITE" id="PS51910"/>
    </source>
</evidence>
<evidence type="ECO:0000256" key="5">
    <source>
        <dbReference type="ARBA" id="ARBA00022801"/>
    </source>
</evidence>
<dbReference type="Gene3D" id="3.20.20.80">
    <property type="entry name" value="Glycosidases"/>
    <property type="match status" value="3"/>
</dbReference>
<dbReference type="Pfam" id="PF01607">
    <property type="entry name" value="CBM_14"/>
    <property type="match status" value="2"/>
</dbReference>
<organism evidence="14 15">
    <name type="scientific">Oikopleura dioica</name>
    <name type="common">Tunicate</name>
    <dbReference type="NCBI Taxonomy" id="34765"/>
    <lineage>
        <taxon>Eukaryota</taxon>
        <taxon>Metazoa</taxon>
        <taxon>Chordata</taxon>
        <taxon>Tunicata</taxon>
        <taxon>Appendicularia</taxon>
        <taxon>Copelata</taxon>
        <taxon>Oikopleuridae</taxon>
        <taxon>Oikopleura</taxon>
    </lineage>
</organism>
<dbReference type="Pfam" id="PF00553">
    <property type="entry name" value="CBM_2"/>
    <property type="match status" value="1"/>
</dbReference>
<dbReference type="Proteomes" id="UP001158576">
    <property type="component" value="Chromosome XSR"/>
</dbReference>
<name>A0ABN7SHI3_OIKDI</name>
<keyword evidence="4" id="KW-0147">Chitin-binding</keyword>
<dbReference type="InterPro" id="IPR011583">
    <property type="entry name" value="Chitinase_II/V-like_cat"/>
</dbReference>
<dbReference type="InterPro" id="IPR008965">
    <property type="entry name" value="CBM2/CBM3_carb-bd_dom_sf"/>
</dbReference>
<feature type="region of interest" description="Disordered" evidence="11">
    <location>
        <begin position="549"/>
        <end position="579"/>
    </location>
</feature>
<dbReference type="SUPFAM" id="SSF57625">
    <property type="entry name" value="Invertebrate chitin-binding proteins"/>
    <property type="match status" value="2"/>
</dbReference>
<gene>
    <name evidence="14" type="ORF">OKIOD_LOCUS7199</name>
</gene>
<evidence type="ECO:0000256" key="10">
    <source>
        <dbReference type="RuleBase" id="RU000489"/>
    </source>
</evidence>
<keyword evidence="6" id="KW-0146">Chitin degradation</keyword>
<dbReference type="InterPro" id="IPR017853">
    <property type="entry name" value="GH"/>
</dbReference>
<dbReference type="PANTHER" id="PTHR11177:SF317">
    <property type="entry name" value="CHITINASE 12-RELATED"/>
    <property type="match status" value="1"/>
</dbReference>
<dbReference type="PANTHER" id="PTHR11177">
    <property type="entry name" value="CHITINASE"/>
    <property type="match status" value="1"/>
</dbReference>
<evidence type="ECO:0000313" key="15">
    <source>
        <dbReference type="Proteomes" id="UP001158576"/>
    </source>
</evidence>
<dbReference type="SUPFAM" id="SSF49384">
    <property type="entry name" value="Carbohydrate-binding domain"/>
    <property type="match status" value="1"/>
</dbReference>
<dbReference type="SMART" id="SM00636">
    <property type="entry name" value="Glyco_18"/>
    <property type="match status" value="1"/>
</dbReference>
<dbReference type="InterPro" id="IPR001223">
    <property type="entry name" value="Glyco_hydro18_cat"/>
</dbReference>
<feature type="domain" description="Chitin-binding type-2" evidence="12">
    <location>
        <begin position="488"/>
        <end position="544"/>
    </location>
</feature>
<evidence type="ECO:0000256" key="11">
    <source>
        <dbReference type="SAM" id="MobiDB-lite"/>
    </source>
</evidence>
<keyword evidence="5 10" id="KW-0378">Hydrolase</keyword>
<dbReference type="InterPro" id="IPR029070">
    <property type="entry name" value="Chitinase_insertion_sf"/>
</dbReference>
<dbReference type="EMBL" id="OU015569">
    <property type="protein sequence ID" value="CAG5098407.1"/>
    <property type="molecule type" value="Genomic_DNA"/>
</dbReference>
<reference evidence="14 15" key="1">
    <citation type="submission" date="2021-04" db="EMBL/GenBank/DDBJ databases">
        <authorList>
            <person name="Bliznina A."/>
        </authorList>
    </citation>
    <scope>NUCLEOTIDE SEQUENCE [LARGE SCALE GENOMIC DNA]</scope>
</reference>
<proteinExistence type="inferred from homology"/>
<dbReference type="CDD" id="cd02872">
    <property type="entry name" value="GH18_chitolectin_chitotriosidase"/>
    <property type="match status" value="1"/>
</dbReference>
<dbReference type="PROSITE" id="PS01095">
    <property type="entry name" value="GH18_1"/>
    <property type="match status" value="1"/>
</dbReference>
<comment type="similarity">
    <text evidence="2">Belongs to the glycosyl hydrolase 18 family. Chitinase class II subfamily.</text>
</comment>
<accession>A0ABN7SHI3</accession>
<dbReference type="InterPro" id="IPR036508">
    <property type="entry name" value="Chitin-bd_dom_sf"/>
</dbReference>
<feature type="domain" description="Chitin-binding type-2" evidence="12">
    <location>
        <begin position="580"/>
        <end position="635"/>
    </location>
</feature>
<dbReference type="InterPro" id="IPR002557">
    <property type="entry name" value="Chitin-bd_dom"/>
</dbReference>
<keyword evidence="8 10" id="KW-0326">Glycosidase</keyword>
<evidence type="ECO:0000256" key="7">
    <source>
        <dbReference type="ARBA" id="ARBA00023157"/>
    </source>
</evidence>
<dbReference type="InterPro" id="IPR050314">
    <property type="entry name" value="Glycosyl_Hydrlase_18"/>
</dbReference>
<dbReference type="SUPFAM" id="SSF51445">
    <property type="entry name" value="(Trans)glycosidases"/>
    <property type="match status" value="1"/>
</dbReference>
<evidence type="ECO:0000256" key="1">
    <source>
        <dbReference type="ARBA" id="ARBA00000822"/>
    </source>
</evidence>
<protein>
    <recommendedName>
        <fullName evidence="3">chitinase</fullName>
        <ecNumber evidence="3">3.2.1.14</ecNumber>
    </recommendedName>
</protein>
<keyword evidence="9" id="KW-0624">Polysaccharide degradation</keyword>